<dbReference type="EMBL" id="JAAMPC010000013">
    <property type="protein sequence ID" value="KAG2269304.1"/>
    <property type="molecule type" value="Genomic_DNA"/>
</dbReference>
<dbReference type="InterPro" id="IPR001214">
    <property type="entry name" value="SET_dom"/>
</dbReference>
<dbReference type="InterPro" id="IPR053209">
    <property type="entry name" value="Gramillin-biosynth_MTr"/>
</dbReference>
<dbReference type="InterPro" id="IPR019734">
    <property type="entry name" value="TPR_rpt"/>
</dbReference>
<evidence type="ECO:0000259" key="1">
    <source>
        <dbReference type="PROSITE" id="PS50280"/>
    </source>
</evidence>
<evidence type="ECO:0000313" key="3">
    <source>
        <dbReference type="Proteomes" id="UP000886595"/>
    </source>
</evidence>
<dbReference type="AlphaFoldDB" id="A0A8X7QKP2"/>
<dbReference type="PANTHER" id="PTHR47643">
    <property type="entry name" value="TPR DOMAIN PROTEIN (AFU_ORTHOLOGUE AFUA_5G12710)"/>
    <property type="match status" value="1"/>
</dbReference>
<name>A0A8X7QKP2_BRACI</name>
<dbReference type="Proteomes" id="UP000886595">
    <property type="component" value="Unassembled WGS sequence"/>
</dbReference>
<dbReference type="SMART" id="SM00028">
    <property type="entry name" value="TPR"/>
    <property type="match status" value="3"/>
</dbReference>
<dbReference type="Gene3D" id="2.170.270.10">
    <property type="entry name" value="SET domain"/>
    <property type="match status" value="1"/>
</dbReference>
<feature type="domain" description="SET" evidence="1">
    <location>
        <begin position="180"/>
        <end position="342"/>
    </location>
</feature>
<evidence type="ECO:0000313" key="2">
    <source>
        <dbReference type="EMBL" id="KAG2269304.1"/>
    </source>
</evidence>
<dbReference type="InterPro" id="IPR046341">
    <property type="entry name" value="SET_dom_sf"/>
</dbReference>
<dbReference type="PROSITE" id="PS50280">
    <property type="entry name" value="SET"/>
    <property type="match status" value="1"/>
</dbReference>
<dbReference type="PANTHER" id="PTHR47643:SF2">
    <property type="entry name" value="TPR DOMAIN PROTEIN (AFU_ORTHOLOGUE AFUA_5G12710)"/>
    <property type="match status" value="1"/>
</dbReference>
<dbReference type="SUPFAM" id="SSF48452">
    <property type="entry name" value="TPR-like"/>
    <property type="match status" value="1"/>
</dbReference>
<keyword evidence="3" id="KW-1185">Reference proteome</keyword>
<dbReference type="Gene3D" id="1.25.40.10">
    <property type="entry name" value="Tetratricopeptide repeat domain"/>
    <property type="match status" value="1"/>
</dbReference>
<protein>
    <recommendedName>
        <fullName evidence="1">SET domain-containing protein</fullName>
    </recommendedName>
</protein>
<proteinExistence type="predicted"/>
<organism evidence="2 3">
    <name type="scientific">Brassica carinata</name>
    <name type="common">Ethiopian mustard</name>
    <name type="synonym">Abyssinian cabbage</name>
    <dbReference type="NCBI Taxonomy" id="52824"/>
    <lineage>
        <taxon>Eukaryota</taxon>
        <taxon>Viridiplantae</taxon>
        <taxon>Streptophyta</taxon>
        <taxon>Embryophyta</taxon>
        <taxon>Tracheophyta</taxon>
        <taxon>Spermatophyta</taxon>
        <taxon>Magnoliopsida</taxon>
        <taxon>eudicotyledons</taxon>
        <taxon>Gunneridae</taxon>
        <taxon>Pentapetalae</taxon>
        <taxon>rosids</taxon>
        <taxon>malvids</taxon>
        <taxon>Brassicales</taxon>
        <taxon>Brassicaceae</taxon>
        <taxon>Brassiceae</taxon>
        <taxon>Brassica</taxon>
    </lineage>
</organism>
<dbReference type="SUPFAM" id="SSF82199">
    <property type="entry name" value="SET domain"/>
    <property type="match status" value="1"/>
</dbReference>
<accession>A0A8X7QKP2</accession>
<dbReference type="OrthoDB" id="1028014at2759"/>
<sequence>MGGEQFEQKEGSPELLQSLRSKATELLFREEWEESIQLYTKFIDLSRTKITKLAGSDPDSIHKLKKSLCLALCNRAEARARLHDSSEAMRDCDQALEIENTHFKTLLCKGKALLGLSKYSSALECFKTALLDPQASESVTEYMEKCKKLEFKAKTGAFDLSDWILSGFRGITPELAEFIGSVEIKKSEGSGRGLFATKNIVVGTLILVTRAVATERGILGSEESGEKAQMIMWKNFVEEVTKSVRRCDRTRRLVSSLSTGEEEEKLEIPDISLFRPEEASETYDDSKQDLNKEYYGIGLWTLASFINHSCVPNARRVHVGDYAVVHASRDIKAGEEITSAYFDVLSSPLEKRKEMAESWGFSCKCSRCKFESLLSVANQEIREFEMGLERGVDAGNAVYTVEEGMKRWKVKGKDKGLLRASYWGVYEEVYNSERLMRRWGRKVPTMEVVVDSVCDVIGSDERLLKMLVEGMKQKKNGGCSSSSIAEMEKVLKLGKGVYSKVVSKKKAMKTLVGLE</sequence>
<dbReference type="SMART" id="SM00317">
    <property type="entry name" value="SET"/>
    <property type="match status" value="1"/>
</dbReference>
<gene>
    <name evidence="2" type="ORF">Bca52824_063859</name>
</gene>
<dbReference type="CDD" id="cd20071">
    <property type="entry name" value="SET_SMYD"/>
    <property type="match status" value="1"/>
</dbReference>
<dbReference type="Pfam" id="PF00856">
    <property type="entry name" value="SET"/>
    <property type="match status" value="1"/>
</dbReference>
<reference evidence="2 3" key="1">
    <citation type="submission" date="2020-02" db="EMBL/GenBank/DDBJ databases">
        <authorList>
            <person name="Ma Q."/>
            <person name="Huang Y."/>
            <person name="Song X."/>
            <person name="Pei D."/>
        </authorList>
    </citation>
    <scope>NUCLEOTIDE SEQUENCE [LARGE SCALE GENOMIC DNA]</scope>
    <source>
        <strain evidence="2">Sxm20200214</strain>
        <tissue evidence="2">Leaf</tissue>
    </source>
</reference>
<dbReference type="InterPro" id="IPR011990">
    <property type="entry name" value="TPR-like_helical_dom_sf"/>
</dbReference>
<comment type="caution">
    <text evidence="2">The sequence shown here is derived from an EMBL/GenBank/DDBJ whole genome shotgun (WGS) entry which is preliminary data.</text>
</comment>